<dbReference type="InterPro" id="IPR006047">
    <property type="entry name" value="GH13_cat_dom"/>
</dbReference>
<feature type="chain" id="PRO_5046715602" evidence="2">
    <location>
        <begin position="23"/>
        <end position="934"/>
    </location>
</feature>
<comment type="similarity">
    <text evidence="1">Belongs to the glycosyl hydrolase 13 family.</text>
</comment>
<organism evidence="4 5">
    <name type="scientific">Pontibacter ruber</name>
    <dbReference type="NCBI Taxonomy" id="1343895"/>
    <lineage>
        <taxon>Bacteria</taxon>
        <taxon>Pseudomonadati</taxon>
        <taxon>Bacteroidota</taxon>
        <taxon>Cytophagia</taxon>
        <taxon>Cytophagales</taxon>
        <taxon>Hymenobacteraceae</taxon>
        <taxon>Pontibacter</taxon>
    </lineage>
</organism>
<keyword evidence="4" id="KW-0378">Hydrolase</keyword>
<dbReference type="PANTHER" id="PTHR43002">
    <property type="entry name" value="GLYCOGEN DEBRANCHING ENZYME"/>
    <property type="match status" value="1"/>
</dbReference>
<dbReference type="Gene3D" id="3.20.20.80">
    <property type="entry name" value="Glycosidases"/>
    <property type="match status" value="1"/>
</dbReference>
<feature type="signal peptide" evidence="2">
    <location>
        <begin position="1"/>
        <end position="22"/>
    </location>
</feature>
<dbReference type="Gene3D" id="2.60.40.10">
    <property type="entry name" value="Immunoglobulins"/>
    <property type="match status" value="1"/>
</dbReference>
<proteinExistence type="inferred from homology"/>
<dbReference type="NCBIfam" id="TIGR04183">
    <property type="entry name" value="Por_Secre_tail"/>
    <property type="match status" value="1"/>
</dbReference>
<evidence type="ECO:0000259" key="3">
    <source>
        <dbReference type="SMART" id="SM00642"/>
    </source>
</evidence>
<dbReference type="InterPro" id="IPR017853">
    <property type="entry name" value="GH"/>
</dbReference>
<keyword evidence="2" id="KW-0732">Signal</keyword>
<evidence type="ECO:0000256" key="1">
    <source>
        <dbReference type="ARBA" id="ARBA00008061"/>
    </source>
</evidence>
<dbReference type="RefSeq" id="WP_250429143.1">
    <property type="nucleotide sequence ID" value="NZ_JALPRR010000002.1"/>
</dbReference>
<feature type="domain" description="Glycosyl hydrolase family 13 catalytic" evidence="3">
    <location>
        <begin position="386"/>
        <end position="740"/>
    </location>
</feature>
<sequence>MRKLYFLFFLFLVVHVQVVAQAVTTKPYFPSADQEVTLIFDVTQAKDARAKGLLGKTTDVYLWSGAGSTATGDAFQYQPAGQTDFSKPFNPGKMTYLGNNRWQIKLVPRQYYGVPAGTPIRKLGVLLKSGDGKAQTEDFFVTIYDGSMNVALRTPAEKDFYVDANTLIPVKAYVSKNSDITLKVDGAVVTTVQDKDSITYQLNAGNQAGVRKTVVLEAVAGSESASATFNYTVKPQPAVAALPAGIKDGINYTGGSSAVLSLFAPEKSFVYVIGEFNNWQPSPQYLMKRTPDGTRYWLELTNLPAGQEVAFQYLVDGTIAVADPYAEKILDPNNDKYLTAANYPNLKPYPQGANGIVSVLQTNQTPYNWKVKNFERPDPKNMVVYELLVRDFVATQNYKTLADTLTYLKKLGVNAIELMPIMEFSGNNSWGYNPIFYFAPDKAYGTENDLKAFIDKCHENGMAVILDMVLNQADYEFPYVKMYWDGSKPAANNPYFNQQATHPYSVFFDFNHESAATKAFVERVNRYWLEEYKFDGFRFDLSKGFTQKNTGNDVGAWSAYDATRVATWKRIYDEIRSYDPTAYVMLEHLSENREEKELADYGMLFWGNLNYDYRNAAKGNASNFEWISYKQRTWQQPYVVGYMESHDEERLIYDVVKNGRSEGTYNTRNLTTALNRAKLDAAFFFPVPGPKLIWQFGELGYDVSIDYIGRTDPKPIRWEYQQNTERQKLYKVYAELIKLKQTYPVFKTTDFNLQSSTTVKRLIMKDETMDVFIIGNFDVKIQSPEAGFPMAGKWIDYFTGEEVNVTNPLEQIVLQPGEFRLYTSVKLPTPESGLVPWQGVVLAAEDELPESHTVQVYPNPVEHTTVVELSDDYRGEVELQLSDLSGRVLRTTKTVKHQQRLQYPLELRQVKAGTYLLQVKKGEQRVTKKLLKLN</sequence>
<dbReference type="SMART" id="SM00642">
    <property type="entry name" value="Aamy"/>
    <property type="match status" value="1"/>
</dbReference>
<dbReference type="CDD" id="cd11350">
    <property type="entry name" value="AmyAc_4"/>
    <property type="match status" value="1"/>
</dbReference>
<comment type="caution">
    <text evidence="4">The sequence shown here is derived from an EMBL/GenBank/DDBJ whole genome shotgun (WGS) entry which is preliminary data.</text>
</comment>
<reference evidence="5" key="1">
    <citation type="journal article" date="2019" name="Int. J. Syst. Evol. Microbiol.">
        <title>The Global Catalogue of Microorganisms (GCM) 10K type strain sequencing project: providing services to taxonomists for standard genome sequencing and annotation.</title>
        <authorList>
            <consortium name="The Broad Institute Genomics Platform"/>
            <consortium name="The Broad Institute Genome Sequencing Center for Infectious Disease"/>
            <person name="Wu L."/>
            <person name="Ma J."/>
        </authorList>
    </citation>
    <scope>NUCLEOTIDE SEQUENCE [LARGE SCALE GENOMIC DNA]</scope>
    <source>
        <strain evidence="5">CGMCC 4.1782</strain>
    </source>
</reference>
<dbReference type="SUPFAM" id="SSF51445">
    <property type="entry name" value="(Trans)glycosidases"/>
    <property type="match status" value="1"/>
</dbReference>
<gene>
    <name evidence="4" type="ORF">ACFSKP_03990</name>
</gene>
<dbReference type="InterPro" id="IPR013783">
    <property type="entry name" value="Ig-like_fold"/>
</dbReference>
<dbReference type="GO" id="GO:0016787">
    <property type="term" value="F:hydrolase activity"/>
    <property type="evidence" value="ECO:0007669"/>
    <property type="project" value="UniProtKB-KW"/>
</dbReference>
<dbReference type="Pfam" id="PF00128">
    <property type="entry name" value="Alpha-amylase"/>
    <property type="match status" value="1"/>
</dbReference>
<evidence type="ECO:0000256" key="2">
    <source>
        <dbReference type="SAM" id="SignalP"/>
    </source>
</evidence>
<dbReference type="InterPro" id="IPR026444">
    <property type="entry name" value="Secre_tail"/>
</dbReference>
<evidence type="ECO:0000313" key="5">
    <source>
        <dbReference type="Proteomes" id="UP001597374"/>
    </source>
</evidence>
<accession>A0ABW5CSM3</accession>
<dbReference type="InterPro" id="IPR014756">
    <property type="entry name" value="Ig_E-set"/>
</dbReference>
<name>A0ABW5CSM3_9BACT</name>
<keyword evidence="5" id="KW-1185">Reference proteome</keyword>
<dbReference type="Proteomes" id="UP001597374">
    <property type="component" value="Unassembled WGS sequence"/>
</dbReference>
<dbReference type="EMBL" id="JBHUIM010000001">
    <property type="protein sequence ID" value="MFD2245401.1"/>
    <property type="molecule type" value="Genomic_DNA"/>
</dbReference>
<protein>
    <submittedName>
        <fullName evidence="4">Alpha-amylase family glycosyl hydrolase</fullName>
    </submittedName>
</protein>
<dbReference type="Pfam" id="PF18962">
    <property type="entry name" value="Por_Secre_tail"/>
    <property type="match status" value="1"/>
</dbReference>
<evidence type="ECO:0000313" key="4">
    <source>
        <dbReference type="EMBL" id="MFD2245401.1"/>
    </source>
</evidence>
<dbReference type="SUPFAM" id="SSF81296">
    <property type="entry name" value="E set domains"/>
    <property type="match status" value="1"/>
</dbReference>